<feature type="region of interest" description="Disordered" evidence="2">
    <location>
        <begin position="1"/>
        <end position="32"/>
    </location>
</feature>
<evidence type="ECO:0000259" key="3">
    <source>
        <dbReference type="Pfam" id="PF04428"/>
    </source>
</evidence>
<protein>
    <recommendedName>
        <fullName evidence="3">Choline kinase N-terminal domain-containing protein</fullName>
    </recommendedName>
</protein>
<feature type="region of interest" description="Disordered" evidence="2">
    <location>
        <begin position="714"/>
        <end position="770"/>
    </location>
</feature>
<dbReference type="GO" id="GO:0004103">
    <property type="term" value="F:choline kinase activity"/>
    <property type="evidence" value="ECO:0007669"/>
    <property type="project" value="TreeGrafter"/>
</dbReference>
<feature type="compositionally biased region" description="Basic and acidic residues" evidence="2">
    <location>
        <begin position="631"/>
        <end position="640"/>
    </location>
</feature>
<dbReference type="GO" id="GO:0004305">
    <property type="term" value="F:ethanolamine kinase activity"/>
    <property type="evidence" value="ECO:0007669"/>
    <property type="project" value="TreeGrafter"/>
</dbReference>
<organism evidence="4 5">
    <name type="scientific">Aureobasidium uvarum</name>
    <dbReference type="NCBI Taxonomy" id="2773716"/>
    <lineage>
        <taxon>Eukaryota</taxon>
        <taxon>Fungi</taxon>
        <taxon>Dikarya</taxon>
        <taxon>Ascomycota</taxon>
        <taxon>Pezizomycotina</taxon>
        <taxon>Dothideomycetes</taxon>
        <taxon>Dothideomycetidae</taxon>
        <taxon>Dothideales</taxon>
        <taxon>Saccotheciaceae</taxon>
        <taxon>Aureobasidium</taxon>
    </lineage>
</organism>
<dbReference type="GO" id="GO:0005737">
    <property type="term" value="C:cytoplasm"/>
    <property type="evidence" value="ECO:0007669"/>
    <property type="project" value="TreeGrafter"/>
</dbReference>
<dbReference type="Pfam" id="PF04428">
    <property type="entry name" value="Choline_kin_N"/>
    <property type="match status" value="1"/>
</dbReference>
<feature type="region of interest" description="Disordered" evidence="2">
    <location>
        <begin position="216"/>
        <end position="254"/>
    </location>
</feature>
<dbReference type="AlphaFoldDB" id="A0A9N8KE84"/>
<feature type="compositionally biased region" description="Basic and acidic residues" evidence="2">
    <location>
        <begin position="743"/>
        <end position="759"/>
    </location>
</feature>
<dbReference type="GO" id="GO:0006646">
    <property type="term" value="P:phosphatidylethanolamine biosynthetic process"/>
    <property type="evidence" value="ECO:0007669"/>
    <property type="project" value="TreeGrafter"/>
</dbReference>
<accession>A0A9N8KE84</accession>
<feature type="region of interest" description="Disordered" evidence="2">
    <location>
        <begin position="160"/>
        <end position="200"/>
    </location>
</feature>
<feature type="compositionally biased region" description="Polar residues" evidence="2">
    <location>
        <begin position="117"/>
        <end position="127"/>
    </location>
</feature>
<dbReference type="Proteomes" id="UP000745764">
    <property type="component" value="Unassembled WGS sequence"/>
</dbReference>
<gene>
    <name evidence="4" type="ORF">AWRI4620_LOCUS2299</name>
</gene>
<dbReference type="SUPFAM" id="SSF56112">
    <property type="entry name" value="Protein kinase-like (PK-like)"/>
    <property type="match status" value="1"/>
</dbReference>
<feature type="compositionally biased region" description="Basic residues" evidence="2">
    <location>
        <begin position="226"/>
        <end position="238"/>
    </location>
</feature>
<sequence length="812" mass="91847">MSHRDSPKLQSILKNDDNAQAPQNGQAVSPSQLLNLRYTQSPREGPKCTYLFHLPSQLDAIAYHVSAVSIDPYAETISPMMLGKDKDVDDLELDRVPSGPRTFKAKGPNSKRLSGRPSRNASITSLPTLEPSEADKDEEHHLFSGGLVGQVTAWLREERKKRDARKMRKSADASQEEGASHENVETASRSRRRSSGESVDLSRLEQILKESIHFDKPRRPSLLHPSIRKRPSVNRLHKSSSNAGQSSDTEYHDGDALVPSAEAWLDNTKTLASAGGTADPSESTESLGLGTRQAWSSFKYEIVRLTHTLRIKGWRRVPMDMSNECTVERLSGALTNAVYVVSPPSVLPPRPTSADGKESLQRPPPAKLLLRIYGPQVEHLIDRESELQILRRLARKRIGPRLLGTFSNGRFEEYFHAKALDPKDLRNADTSKQIAKRMRELHEGIDLLERERDEGAFVWQNWDKWFQRVQDVTMWLDSEVLKHQQSKNSSKEGWQARGFVCGTEWAVFKKAVQRYREWLEAQYTEPGQLRSRYVFAHNDVSTSPLLLPANTHKQLIVIDFEYANANTPGLEFANHFTEWCYNYHDEKVPWRCNTSLYPTPEEQERFLRAYVRHRPQFNAATPMLGPQDSAAADKEKDKLKRPPGPTSSISNFMLDARGPPESAATTAKQDAEYQAQEDAQVRSLLRETHMWRLANTAQWVAWGIVQAKVPGLPSAPSSTIPLSETPDEITPTGEQPFSDPLDAEAKQLQDDISDKRPDPNEEDDKQAEEEFDYLAYARDRAMFFWGDALSLGIVSEEELPEDVRSSVKRVEN</sequence>
<feature type="compositionally biased region" description="Acidic residues" evidence="2">
    <location>
        <begin position="760"/>
        <end position="770"/>
    </location>
</feature>
<feature type="non-terminal residue" evidence="4">
    <location>
        <position position="1"/>
    </location>
</feature>
<proteinExistence type="inferred from homology"/>
<dbReference type="EMBL" id="CAINUL010000002">
    <property type="protein sequence ID" value="CAD0108044.1"/>
    <property type="molecule type" value="Genomic_DNA"/>
</dbReference>
<dbReference type="Gene3D" id="3.90.1200.10">
    <property type="match status" value="1"/>
</dbReference>
<evidence type="ECO:0000313" key="5">
    <source>
        <dbReference type="Proteomes" id="UP000745764"/>
    </source>
</evidence>
<name>A0A9N8KE84_9PEZI</name>
<keyword evidence="5" id="KW-1185">Reference proteome</keyword>
<evidence type="ECO:0000256" key="2">
    <source>
        <dbReference type="SAM" id="MobiDB-lite"/>
    </source>
</evidence>
<feature type="region of interest" description="Disordered" evidence="2">
    <location>
        <begin position="618"/>
        <end position="674"/>
    </location>
</feature>
<dbReference type="CDD" id="cd05157">
    <property type="entry name" value="ETNK_euk"/>
    <property type="match status" value="1"/>
</dbReference>
<evidence type="ECO:0000313" key="4">
    <source>
        <dbReference type="EMBL" id="CAD0108044.1"/>
    </source>
</evidence>
<dbReference type="InterPro" id="IPR007521">
    <property type="entry name" value="Choline_kin_N"/>
</dbReference>
<dbReference type="PANTHER" id="PTHR22603:SF93">
    <property type="entry name" value="RE24176P"/>
    <property type="match status" value="1"/>
</dbReference>
<feature type="compositionally biased region" description="Polar residues" evidence="2">
    <location>
        <begin position="239"/>
        <end position="248"/>
    </location>
</feature>
<feature type="domain" description="Choline kinase N-terminal" evidence="3">
    <location>
        <begin position="249"/>
        <end position="323"/>
    </location>
</feature>
<dbReference type="OrthoDB" id="10267235at2759"/>
<dbReference type="Pfam" id="PF01633">
    <property type="entry name" value="Choline_kinase"/>
    <property type="match status" value="1"/>
</dbReference>
<dbReference type="PANTHER" id="PTHR22603">
    <property type="entry name" value="CHOLINE/ETHANOALAMINE KINASE"/>
    <property type="match status" value="1"/>
</dbReference>
<evidence type="ECO:0000256" key="1">
    <source>
        <dbReference type="ARBA" id="ARBA00038211"/>
    </source>
</evidence>
<feature type="compositionally biased region" description="Polar residues" evidence="2">
    <location>
        <begin position="8"/>
        <end position="32"/>
    </location>
</feature>
<comment type="caution">
    <text evidence="4">The sequence shown here is derived from an EMBL/GenBank/DDBJ whole genome shotgun (WGS) entry which is preliminary data.</text>
</comment>
<reference evidence="4" key="1">
    <citation type="submission" date="2020-06" db="EMBL/GenBank/DDBJ databases">
        <authorList>
            <person name="Onetto C."/>
        </authorList>
    </citation>
    <scope>NUCLEOTIDE SEQUENCE</scope>
</reference>
<comment type="similarity">
    <text evidence="1">Belongs to the choline/ethanolamine kinase family.</text>
</comment>
<dbReference type="InterPro" id="IPR011009">
    <property type="entry name" value="Kinase-like_dom_sf"/>
</dbReference>
<feature type="region of interest" description="Disordered" evidence="2">
    <location>
        <begin position="95"/>
        <end position="127"/>
    </location>
</feature>